<gene>
    <name evidence="3" type="ORF">MM415A00288_0022</name>
    <name evidence="2" type="ORF">MM415B00385_0006</name>
    <name evidence="1" type="ORF">TM448A07773_0006</name>
    <name evidence="4" type="ORF">TM448B01270_0005</name>
</gene>
<dbReference type="AlphaFoldDB" id="A0A6H2A628"/>
<evidence type="ECO:0000313" key="3">
    <source>
        <dbReference type="EMBL" id="QJA83402.1"/>
    </source>
</evidence>
<reference evidence="1" key="1">
    <citation type="submission" date="2020-03" db="EMBL/GenBank/DDBJ databases">
        <title>The deep terrestrial virosphere.</title>
        <authorList>
            <person name="Holmfeldt K."/>
            <person name="Nilsson E."/>
            <person name="Simone D."/>
            <person name="Lopez-Fernandez M."/>
            <person name="Wu X."/>
            <person name="de Brujin I."/>
            <person name="Lundin D."/>
            <person name="Andersson A."/>
            <person name="Bertilsson S."/>
            <person name="Dopson M."/>
        </authorList>
    </citation>
    <scope>NUCLEOTIDE SEQUENCE</scope>
    <source>
        <strain evidence="3">MM415A00288</strain>
        <strain evidence="2">MM415B00385</strain>
        <strain evidence="1">TM448A07773</strain>
        <strain evidence="4">TM448B01270</strain>
    </source>
</reference>
<accession>A0A6H2A628</accession>
<name>A0A6H2A628_9ZZZZ</name>
<evidence type="ECO:0000313" key="2">
    <source>
        <dbReference type="EMBL" id="QJA65568.1"/>
    </source>
</evidence>
<dbReference type="EMBL" id="MT144728">
    <property type="protein sequence ID" value="QJH98339.1"/>
    <property type="molecule type" value="Genomic_DNA"/>
</dbReference>
<organism evidence="1">
    <name type="scientific">viral metagenome</name>
    <dbReference type="NCBI Taxonomy" id="1070528"/>
    <lineage>
        <taxon>unclassified sequences</taxon>
        <taxon>metagenomes</taxon>
        <taxon>organismal metagenomes</taxon>
    </lineage>
</organism>
<protein>
    <submittedName>
        <fullName evidence="1">Uncharacterized protein</fullName>
    </submittedName>
</protein>
<evidence type="ECO:0000313" key="1">
    <source>
        <dbReference type="EMBL" id="QJA55228.1"/>
    </source>
</evidence>
<proteinExistence type="predicted"/>
<evidence type="ECO:0000313" key="4">
    <source>
        <dbReference type="EMBL" id="QJH98339.1"/>
    </source>
</evidence>
<dbReference type="EMBL" id="MT142510">
    <property type="protein sequence ID" value="QJA83402.1"/>
    <property type="molecule type" value="Genomic_DNA"/>
</dbReference>
<sequence>MTSHHHIKYDKNNNPFSNKAQKCDSCRILSIQRIDVKIEGRIYKLCPYCHGEVRKNSLQSEQKIDTVMV</sequence>
<dbReference type="EMBL" id="MT141541">
    <property type="protein sequence ID" value="QJA65568.1"/>
    <property type="molecule type" value="Genomic_DNA"/>
</dbReference>
<dbReference type="EMBL" id="MT144579">
    <property type="protein sequence ID" value="QJA55228.1"/>
    <property type="molecule type" value="Genomic_DNA"/>
</dbReference>